<protein>
    <submittedName>
        <fullName evidence="2">VirE3</fullName>
    </submittedName>
</protein>
<feature type="compositionally biased region" description="Polar residues" evidence="1">
    <location>
        <begin position="419"/>
        <end position="436"/>
    </location>
</feature>
<feature type="compositionally biased region" description="Polar residues" evidence="1">
    <location>
        <begin position="541"/>
        <end position="556"/>
    </location>
</feature>
<feature type="region of interest" description="Disordered" evidence="1">
    <location>
        <begin position="347"/>
        <end position="406"/>
    </location>
</feature>
<accession>Q8VT81</accession>
<dbReference type="AlphaFoldDB" id="Q8VT81"/>
<gene>
    <name evidence="2" type="primary">virE3</name>
</gene>
<feature type="region of interest" description="Disordered" evidence="1">
    <location>
        <begin position="418"/>
        <end position="605"/>
    </location>
</feature>
<sequence length="605" mass="67127">MVSILKSKSLAVSLEEKLRADQLALEQSKRSALAEQRAAAIKMRSEDTLRKQPVFADPQLLANIDKGYRGEIRYKLLGNERIRIDQDQQLRHERGLLRKTTNVLKRKASSGELYLGTHMRKTWASVTTHKFGEDGSLRARHVKYKDGRYEERWERDEQGALIRTKYMNKGSIGVGLGRTIVEEMSAPYRSGADQKLFRRIWRQSGSKKEIFERDDKGNLELLSRKRRWFSKEVLKTEDRRSALTVIRRFGGAISKTYRSLLDTEGNQIGREVVSHRRLFNKISANYDDQTGQLKSYKHTLGKLFKREALYLNEHVKSVSTKILGVTVARHLTVIAEDERADRKLRDMEVASHQQAWPRPLGNQPVLRENNTGGDSVKPAAAVGQDQKSINDTPTLASTPSASPDFRERASRLLAGLRSSGIQSENSGAKPAQNSGVTEPKPMPLPLKDTLGRLGGNSTDNRLNSLQPASAVPSGSSKNDQAATSVSSSQQPKNPQQNEISNLLQAMPVPGFDKRPNAIATGGQFNSLRPLGSDPQSLFGEPSSQHNQKVSPVSPSHNAKPLNTEEQAKVNELLSFPLPDAGNATSPLGGYDTRSRDRSASSAVTL</sequence>
<keyword evidence="2" id="KW-0614">Plasmid</keyword>
<reference evidence="2" key="1">
    <citation type="submission" date="2000-12" db="EMBL/GenBank/DDBJ databases">
        <title>Comparison of the vir regions of the Agrobacterium tumefaciens limited host range strain AB2/73 with those of broad host range Agrobacterium strains.</title>
        <authorList>
            <person name="Schmidt J."/>
            <person name="Hammann P."/>
            <person name="Otten L."/>
        </authorList>
    </citation>
    <scope>NUCLEOTIDE SEQUENCE</scope>
    <source>
        <strain evidence="2">AB2/73</strain>
        <plasmid evidence="2">pTiAB2/73</plasmid>
    </source>
</reference>
<organism evidence="2">
    <name type="scientific">Agrobacterium tumefaciens</name>
    <dbReference type="NCBI Taxonomy" id="358"/>
    <lineage>
        <taxon>Bacteria</taxon>
        <taxon>Pseudomonadati</taxon>
        <taxon>Pseudomonadota</taxon>
        <taxon>Alphaproteobacteria</taxon>
        <taxon>Hyphomicrobiales</taxon>
        <taxon>Rhizobiaceae</taxon>
        <taxon>Rhizobium/Agrobacterium group</taxon>
        <taxon>Agrobacterium</taxon>
        <taxon>Agrobacterium tumefaciens complex</taxon>
    </lineage>
</organism>
<feature type="compositionally biased region" description="Polar residues" evidence="1">
    <location>
        <begin position="385"/>
        <end position="401"/>
    </location>
</feature>
<evidence type="ECO:0000313" key="2">
    <source>
        <dbReference type="EMBL" id="AAL57030.1"/>
    </source>
</evidence>
<dbReference type="InterPro" id="IPR009550">
    <property type="entry name" value="VirE3"/>
</dbReference>
<proteinExistence type="predicted"/>
<feature type="compositionally biased region" description="Low complexity" evidence="1">
    <location>
        <begin position="484"/>
        <end position="497"/>
    </location>
</feature>
<geneLocation type="plasmid" evidence="2">
    <name>pTiAB2/73</name>
</geneLocation>
<dbReference type="EMBL" id="AF329849">
    <property type="protein sequence ID" value="AAL57030.1"/>
    <property type="molecule type" value="Genomic_DNA"/>
</dbReference>
<dbReference type="Pfam" id="PF06661">
    <property type="entry name" value="VirE3"/>
    <property type="match status" value="1"/>
</dbReference>
<evidence type="ECO:0000256" key="1">
    <source>
        <dbReference type="SAM" id="MobiDB-lite"/>
    </source>
</evidence>
<name>Q8VT81_AGRTU</name>
<feature type="compositionally biased region" description="Polar residues" evidence="1">
    <location>
        <begin position="455"/>
        <end position="483"/>
    </location>
</feature>